<evidence type="ECO:0000313" key="7">
    <source>
        <dbReference type="EnsemblMetazoa" id="OVOC3990.1"/>
    </source>
</evidence>
<dbReference type="Pfam" id="PF23087">
    <property type="entry name" value="MRH_ELAPOR1_9th"/>
    <property type="match status" value="1"/>
</dbReference>
<keyword evidence="8" id="KW-1185">Reference proteome</keyword>
<evidence type="ECO:0000256" key="1">
    <source>
        <dbReference type="ARBA" id="ARBA00022729"/>
    </source>
</evidence>
<dbReference type="Pfam" id="PF23032">
    <property type="entry name" value="GBD_ELAPOR1-like_3rd"/>
    <property type="match status" value="1"/>
</dbReference>
<dbReference type="Proteomes" id="UP000024404">
    <property type="component" value="Unassembled WGS sequence"/>
</dbReference>
<reference evidence="8" key="1">
    <citation type="submission" date="2013-10" db="EMBL/GenBank/DDBJ databases">
        <title>Genome sequencing of Onchocerca volvulus.</title>
        <authorList>
            <person name="Cotton J."/>
            <person name="Tsai J."/>
            <person name="Stanley E."/>
            <person name="Tracey A."/>
            <person name="Holroyd N."/>
            <person name="Lustigman S."/>
            <person name="Berriman M."/>
        </authorList>
    </citation>
    <scope>NUCLEOTIDE SEQUENCE</scope>
</reference>
<keyword evidence="1 5" id="KW-0732">Signal</keyword>
<dbReference type="PANTHER" id="PTHR22727:SF15">
    <property type="entry name" value="MRH DOMAIN-CONTAINING PROTEIN"/>
    <property type="match status" value="1"/>
</dbReference>
<sequence length="985" mass="112188">MMNFGIILLNIWWMQLFYTFGRKCIPEDFQYEYTKCDKNGQRWRVAVPKLDNLECDDGVPLPIRGVNCSFTCDAGMYLDIVTQRCQLCPKGTYSLGGGGIRYDVFDKIPPNFEVENINILPEKNADTNKETLEDCPKRKGWIVRNTELIYVPSPCFSRLSYSVDLVHPGYVEYVYRLPRNSRDLIFNVDVRNDKCRSYRDEMKQLMRSSLKKGNSEDGDDWRHDRIELKSGHNIISWTVMSYRLDALYNNDVITISHIDVYGLQQVEKCSKCPGGTYSGIGAKQCRFCRAEYYSPPGSTQCIRCPALQYSHARSTFCINRPICSLNDYYPVLKPCINGKTRTIFVKVQPNICRDDLSNAVKIPEAGKEIPCPKCNPGMNLNSTGQCVFCQKDHYSEGEKCHRCPIDTLPNYGYHYIIWNTLPPNMFTKCEYIVEGDSMRCVIDNAWIPSGSMIQSSSTQEKGIALELGLKIQDGFSNPLLAFDELTSPHNPIAHITFDFEMKCADDSCVLYFIEDAPSQSYYRILADFSGTQYYQSYSYPIVSPNPTQFLFIFIRNKMKKEKKNNECKKCPNGLILNTTSDRMGIKSCIPCGPNLISHDSIRCISDGTLILENSAINKTYHFNFTYFFNRTFTAEGVKVFAREGASYFHLYNISLLTENGANCKETYASSEYATSSLSYSIQTNQNQDDTGSVNAYICRSTSFPMHPTANVTQRLFYISPVVIGDKILAITSERQLNKYVKLTDREFDTTGNNNTNNESPDIHFFFGSSGPSTQLCLHGVHTAVTLKCDPRQITEPLVKLPSNCPDGTCDGCLYHIIIYSSHACPICTDNDYSIIRGECINGMQSVHRIPASYCISTDTVKKERTEACTTLTLRLQLLISGIILTVITLCVIIVMAYRKNRSLEYKYMKLVEWKDNAKDLRLLGAESCGVEDDDNEDDGEEQDRIFFARKNRRLYREYKKERNLSRKGDREDSGQTPFVPLEQAD</sequence>
<feature type="transmembrane region" description="Helical" evidence="4">
    <location>
        <begin position="877"/>
        <end position="897"/>
    </location>
</feature>
<feature type="compositionally biased region" description="Basic and acidic residues" evidence="3">
    <location>
        <begin position="961"/>
        <end position="973"/>
    </location>
</feature>
<evidence type="ECO:0000256" key="3">
    <source>
        <dbReference type="SAM" id="MobiDB-lite"/>
    </source>
</evidence>
<dbReference type="InterPro" id="IPR039181">
    <property type="entry name" value="Elapor1/2"/>
</dbReference>
<dbReference type="Pfam" id="PF23091">
    <property type="entry name" value="TNFR_ELAPOR1_6th"/>
    <property type="match status" value="1"/>
</dbReference>
<dbReference type="InterPro" id="IPR056607">
    <property type="entry name" value="Elapor1/2_MRH"/>
</dbReference>
<evidence type="ECO:0000256" key="2">
    <source>
        <dbReference type="ARBA" id="ARBA00023157"/>
    </source>
</evidence>
<dbReference type="PANTHER" id="PTHR22727">
    <property type="entry name" value="PROTEIN CBG13728"/>
    <property type="match status" value="1"/>
</dbReference>
<evidence type="ECO:0000259" key="6">
    <source>
        <dbReference type="PROSITE" id="PS51914"/>
    </source>
</evidence>
<dbReference type="EMBL" id="CMVM020000122">
    <property type="status" value="NOT_ANNOTATED_CDS"/>
    <property type="molecule type" value="Genomic_DNA"/>
</dbReference>
<evidence type="ECO:0000256" key="4">
    <source>
        <dbReference type="SAM" id="Phobius"/>
    </source>
</evidence>
<keyword evidence="4" id="KW-0472">Membrane</keyword>
<dbReference type="SUPFAM" id="SSF57184">
    <property type="entry name" value="Growth factor receptor domain"/>
    <property type="match status" value="1"/>
</dbReference>
<dbReference type="InterPro" id="IPR056610">
    <property type="entry name" value="Elapor1/2_TNFR-like"/>
</dbReference>
<feature type="domain" description="MRH" evidence="6">
    <location>
        <begin position="611"/>
        <end position="826"/>
    </location>
</feature>
<reference evidence="7" key="2">
    <citation type="submission" date="2022-06" db="UniProtKB">
        <authorList>
            <consortium name="EnsemblMetazoa"/>
        </authorList>
    </citation>
    <scope>IDENTIFICATION</scope>
</reference>
<dbReference type="EnsemblMetazoa" id="OVOC3990.1">
    <property type="protein sequence ID" value="OVOC3990.1"/>
    <property type="gene ID" value="WBGene00240799"/>
</dbReference>
<keyword evidence="4" id="KW-0812">Transmembrane</keyword>
<name>A0A8R1TTM0_ONCVO</name>
<dbReference type="InterPro" id="IPR009030">
    <property type="entry name" value="Growth_fac_rcpt_cys_sf"/>
</dbReference>
<feature type="signal peptide" evidence="5">
    <location>
        <begin position="1"/>
        <end position="21"/>
    </location>
</feature>
<dbReference type="InterPro" id="IPR044865">
    <property type="entry name" value="MRH_dom"/>
</dbReference>
<evidence type="ECO:0000256" key="5">
    <source>
        <dbReference type="SAM" id="SignalP"/>
    </source>
</evidence>
<dbReference type="OMA" id="CEYISED"/>
<feature type="region of interest" description="Disordered" evidence="3">
    <location>
        <begin position="961"/>
        <end position="985"/>
    </location>
</feature>
<protein>
    <recommendedName>
        <fullName evidence="6">MRH domain-containing protein</fullName>
    </recommendedName>
</protein>
<keyword evidence="4" id="KW-1133">Transmembrane helix</keyword>
<dbReference type="PROSITE" id="PS51914">
    <property type="entry name" value="MRH"/>
    <property type="match status" value="1"/>
</dbReference>
<evidence type="ECO:0000313" key="8">
    <source>
        <dbReference type="Proteomes" id="UP000024404"/>
    </source>
</evidence>
<accession>A0A8R1TTM0</accession>
<dbReference type="InterPro" id="IPR056609">
    <property type="entry name" value="Elapor1-like_3rd"/>
</dbReference>
<dbReference type="AlphaFoldDB" id="A0A8R1TTM0"/>
<keyword evidence="2" id="KW-1015">Disulfide bond</keyword>
<organism evidence="7 8">
    <name type="scientific">Onchocerca volvulus</name>
    <dbReference type="NCBI Taxonomy" id="6282"/>
    <lineage>
        <taxon>Eukaryota</taxon>
        <taxon>Metazoa</taxon>
        <taxon>Ecdysozoa</taxon>
        <taxon>Nematoda</taxon>
        <taxon>Chromadorea</taxon>
        <taxon>Rhabditida</taxon>
        <taxon>Spirurina</taxon>
        <taxon>Spiruromorpha</taxon>
        <taxon>Filarioidea</taxon>
        <taxon>Onchocercidae</taxon>
        <taxon>Onchocerca</taxon>
    </lineage>
</organism>
<proteinExistence type="predicted"/>
<dbReference type="SMART" id="SM01411">
    <property type="entry name" value="Ephrin_rec_like"/>
    <property type="match status" value="4"/>
</dbReference>
<dbReference type="GO" id="GO:0016020">
    <property type="term" value="C:membrane"/>
    <property type="evidence" value="ECO:0007669"/>
    <property type="project" value="TreeGrafter"/>
</dbReference>
<feature type="chain" id="PRO_5035768179" description="MRH domain-containing protein" evidence="5">
    <location>
        <begin position="22"/>
        <end position="985"/>
    </location>
</feature>